<feature type="compositionally biased region" description="Basic and acidic residues" evidence="1">
    <location>
        <begin position="480"/>
        <end position="509"/>
    </location>
</feature>
<feature type="region of interest" description="Disordered" evidence="1">
    <location>
        <begin position="419"/>
        <end position="523"/>
    </location>
</feature>
<dbReference type="EMBL" id="BRYA01000273">
    <property type="protein sequence ID" value="GMI45953.1"/>
    <property type="molecule type" value="Genomic_DNA"/>
</dbReference>
<dbReference type="Gene3D" id="1.25.40.510">
    <property type="entry name" value="GLE1-like"/>
    <property type="match status" value="1"/>
</dbReference>
<dbReference type="InterPro" id="IPR038506">
    <property type="entry name" value="GLE1-like_sf"/>
</dbReference>
<dbReference type="AlphaFoldDB" id="A0A9W7GKK4"/>
<comment type="caution">
    <text evidence="2">The sequence shown here is derived from an EMBL/GenBank/DDBJ whole genome shotgun (WGS) entry which is preliminary data.</text>
</comment>
<organism evidence="2 3">
    <name type="scientific">Triparma columacea</name>
    <dbReference type="NCBI Taxonomy" id="722753"/>
    <lineage>
        <taxon>Eukaryota</taxon>
        <taxon>Sar</taxon>
        <taxon>Stramenopiles</taxon>
        <taxon>Ochrophyta</taxon>
        <taxon>Bolidophyceae</taxon>
        <taxon>Parmales</taxon>
        <taxon>Triparmaceae</taxon>
        <taxon>Triparma</taxon>
    </lineage>
</organism>
<sequence length="523" mass="59179">MERTGLGEEDDEEEEEKVGRGAIIEIKGGGFGVQAFNPQLKEEEVKRADFRIKGSGVNEGVKRKVEGWLTMYVSEKDRAEREAREVKERKEREERVEEERRVREREIERKKGEEDRKKREGEEKERREGERKVEEEKKRREEEEERNRNKLEDIRNKIKAFDKDKTVKARRMQMKKLAAGGLNTLVKEPTCILDVISRVKQAIKSSLSSDLEAPQGSPGKVGTLYLLDLLASSLGKRVGAESYSVKNIDGYPLAVVVRAIRNEGGEEGKMEEVIEAHGEHNFTFWNGEHPGTGGRELQEEMGIREGETWDRWCTRMEAWAQFRASELGVGEGGDVRVKEWMRKWTKGVGEKVPLYAGYVIAGFMSVAGRMIRNDKEVLGEVERIVKGMDGEQGGAVKSRVEGMRDKGWEVVGVVEEFYGNKGTRSEEEGSNSKGTRSEEDNNSKGTHSEEGSNSKHRLGGGGNNSKGTHSEEDSNNSKGTHSEEDNNNKGTHSEEDNNNKGTHSEEGNNNKHRKMQEWEQLPV</sequence>
<proteinExistence type="predicted"/>
<evidence type="ECO:0000256" key="1">
    <source>
        <dbReference type="SAM" id="MobiDB-lite"/>
    </source>
</evidence>
<keyword evidence="3" id="KW-1185">Reference proteome</keyword>
<protein>
    <submittedName>
        <fullName evidence="2">Uncharacterized protein</fullName>
    </submittedName>
</protein>
<feature type="compositionally biased region" description="Basic and acidic residues" evidence="1">
    <location>
        <begin position="435"/>
        <end position="453"/>
    </location>
</feature>
<dbReference type="Proteomes" id="UP001165065">
    <property type="component" value="Unassembled WGS sequence"/>
</dbReference>
<evidence type="ECO:0000313" key="2">
    <source>
        <dbReference type="EMBL" id="GMI45953.1"/>
    </source>
</evidence>
<dbReference type="OrthoDB" id="48940at2759"/>
<feature type="region of interest" description="Disordered" evidence="1">
    <location>
        <begin position="76"/>
        <end position="149"/>
    </location>
</feature>
<feature type="compositionally biased region" description="Acidic residues" evidence="1">
    <location>
        <begin position="7"/>
        <end position="16"/>
    </location>
</feature>
<evidence type="ECO:0000313" key="3">
    <source>
        <dbReference type="Proteomes" id="UP001165065"/>
    </source>
</evidence>
<name>A0A9W7GKK4_9STRA</name>
<reference evidence="3" key="1">
    <citation type="journal article" date="2023" name="Commun. Biol.">
        <title>Genome analysis of Parmales, the sister group of diatoms, reveals the evolutionary specialization of diatoms from phago-mixotrophs to photoautotrophs.</title>
        <authorList>
            <person name="Ban H."/>
            <person name="Sato S."/>
            <person name="Yoshikawa S."/>
            <person name="Yamada K."/>
            <person name="Nakamura Y."/>
            <person name="Ichinomiya M."/>
            <person name="Sato N."/>
            <person name="Blanc-Mathieu R."/>
            <person name="Endo H."/>
            <person name="Kuwata A."/>
            <person name="Ogata H."/>
        </authorList>
    </citation>
    <scope>NUCLEOTIDE SEQUENCE [LARGE SCALE GENOMIC DNA]</scope>
</reference>
<accession>A0A9W7GKK4</accession>
<gene>
    <name evidence="2" type="ORF">TrCOL_g660</name>
</gene>
<feature type="region of interest" description="Disordered" evidence="1">
    <location>
        <begin position="1"/>
        <end position="20"/>
    </location>
</feature>